<reference evidence="3" key="1">
    <citation type="submission" date="2016-10" db="EMBL/GenBank/DDBJ databases">
        <authorList>
            <person name="Varghese N."/>
            <person name="Submissions S."/>
        </authorList>
    </citation>
    <scope>NUCLEOTIDE SEQUENCE [LARGE SCALE GENOMIC DNA]</scope>
    <source>
        <strain evidence="3">DSM 24499</strain>
    </source>
</reference>
<dbReference type="AlphaFoldDB" id="A0A1I1DQW5"/>
<keyword evidence="1" id="KW-0732">Signal</keyword>
<dbReference type="RefSeq" id="WP_092539727.1">
    <property type="nucleotide sequence ID" value="NZ_FOKV01000001.1"/>
</dbReference>
<keyword evidence="3" id="KW-1185">Reference proteome</keyword>
<sequence>MKKLSFLLLMFSVFLFSSCEDDHEDDIVCCTIYDYEIFILPENADGENLIETGAITTENVKLYYQNDGNWISSNNIAFIEDSEGQDILRIFASDKLDENDRSETRLVIDGVEEFLTTEFNTENGAIITKIWLNEEVVFDTSSENENGNLIEITL</sequence>
<name>A0A1I1DQW5_9FLAO</name>
<feature type="chain" id="PRO_5011549119" evidence="1">
    <location>
        <begin position="20"/>
        <end position="154"/>
    </location>
</feature>
<dbReference type="STRING" id="1334022.SAMN04487907_101416"/>
<evidence type="ECO:0000313" key="3">
    <source>
        <dbReference type="Proteomes" id="UP000199438"/>
    </source>
</evidence>
<dbReference type="PROSITE" id="PS51257">
    <property type="entry name" value="PROKAR_LIPOPROTEIN"/>
    <property type="match status" value="1"/>
</dbReference>
<accession>A0A1I1DQW5</accession>
<protein>
    <submittedName>
        <fullName evidence="2">Uncharacterized protein</fullName>
    </submittedName>
</protein>
<feature type="signal peptide" evidence="1">
    <location>
        <begin position="1"/>
        <end position="19"/>
    </location>
</feature>
<dbReference type="EMBL" id="FOKV01000001">
    <property type="protein sequence ID" value="SFB74953.1"/>
    <property type="molecule type" value="Genomic_DNA"/>
</dbReference>
<gene>
    <name evidence="2" type="ORF">SAMN04487907_101416</name>
</gene>
<organism evidence="2 3">
    <name type="scientific">Zunongwangia mangrovi</name>
    <dbReference type="NCBI Taxonomy" id="1334022"/>
    <lineage>
        <taxon>Bacteria</taxon>
        <taxon>Pseudomonadati</taxon>
        <taxon>Bacteroidota</taxon>
        <taxon>Flavobacteriia</taxon>
        <taxon>Flavobacteriales</taxon>
        <taxon>Flavobacteriaceae</taxon>
        <taxon>Zunongwangia</taxon>
    </lineage>
</organism>
<dbReference type="OrthoDB" id="1445731at2"/>
<proteinExistence type="predicted"/>
<dbReference type="Proteomes" id="UP000199438">
    <property type="component" value="Unassembled WGS sequence"/>
</dbReference>
<evidence type="ECO:0000313" key="2">
    <source>
        <dbReference type="EMBL" id="SFB74953.1"/>
    </source>
</evidence>
<evidence type="ECO:0000256" key="1">
    <source>
        <dbReference type="SAM" id="SignalP"/>
    </source>
</evidence>